<dbReference type="GO" id="GO:0032954">
    <property type="term" value="P:regulation of cytokinetic process"/>
    <property type="evidence" value="ECO:0007669"/>
    <property type="project" value="UniProtKB-ARBA"/>
</dbReference>
<feature type="compositionally biased region" description="Low complexity" evidence="15">
    <location>
        <begin position="470"/>
        <end position="491"/>
    </location>
</feature>
<dbReference type="GO" id="GO:0051301">
    <property type="term" value="P:cell division"/>
    <property type="evidence" value="ECO:0007669"/>
    <property type="project" value="UniProtKB-KW"/>
</dbReference>
<keyword evidence="6" id="KW-0132">Cell division</keyword>
<evidence type="ECO:0000256" key="3">
    <source>
        <dbReference type="ARBA" id="ARBA00007315"/>
    </source>
</evidence>
<dbReference type="GO" id="GO:0005737">
    <property type="term" value="C:cytoplasm"/>
    <property type="evidence" value="ECO:0007669"/>
    <property type="project" value="UniProtKB-SubCell"/>
</dbReference>
<dbReference type="SUPFAM" id="SSF52799">
    <property type="entry name" value="(Phosphotyrosine protein) phosphatases II"/>
    <property type="match status" value="2"/>
</dbReference>
<evidence type="ECO:0000259" key="17">
    <source>
        <dbReference type="PROSITE" id="PS50056"/>
    </source>
</evidence>
<keyword evidence="4" id="KW-0963">Cytoplasm</keyword>
<dbReference type="PROSITE" id="PS00411">
    <property type="entry name" value="KINESIN_MOTOR_1"/>
    <property type="match status" value="1"/>
</dbReference>
<dbReference type="SMART" id="SM00404">
    <property type="entry name" value="PTPc_motif"/>
    <property type="match status" value="1"/>
</dbReference>
<evidence type="ECO:0000256" key="2">
    <source>
        <dbReference type="ARBA" id="ARBA00004496"/>
    </source>
</evidence>
<accession>A0AAD5QCN7</accession>
<feature type="compositionally biased region" description="Basic and acidic residues" evidence="15">
    <location>
        <begin position="573"/>
        <end position="587"/>
    </location>
</feature>
<dbReference type="Pfam" id="PF00225">
    <property type="entry name" value="Kinesin"/>
    <property type="match status" value="1"/>
</dbReference>
<dbReference type="InterPro" id="IPR019821">
    <property type="entry name" value="Kinesin_motor_CS"/>
</dbReference>
<dbReference type="InterPro" id="IPR027417">
    <property type="entry name" value="P-loop_NTPase"/>
</dbReference>
<evidence type="ECO:0000256" key="1">
    <source>
        <dbReference type="ARBA" id="ARBA00004123"/>
    </source>
</evidence>
<feature type="compositionally biased region" description="Low complexity" evidence="15">
    <location>
        <begin position="588"/>
        <end position="598"/>
    </location>
</feature>
<dbReference type="GO" id="GO:0051321">
    <property type="term" value="P:meiotic cell cycle"/>
    <property type="evidence" value="ECO:0007669"/>
    <property type="project" value="UniProtKB-KW"/>
</dbReference>
<evidence type="ECO:0000313" key="19">
    <source>
        <dbReference type="EMBL" id="KAJ0404632.1"/>
    </source>
</evidence>
<dbReference type="EMBL" id="JAKCXM010000059">
    <property type="protein sequence ID" value="KAJ0404632.1"/>
    <property type="molecule type" value="Genomic_DNA"/>
</dbReference>
<dbReference type="InterPro" id="IPR001752">
    <property type="entry name" value="Kinesin_motor_dom"/>
</dbReference>
<dbReference type="GO" id="GO:0004721">
    <property type="term" value="F:phosphoprotein phosphatase activity"/>
    <property type="evidence" value="ECO:0007669"/>
    <property type="project" value="UniProtKB-ARBA"/>
</dbReference>
<feature type="domain" description="Kinesin motor" evidence="18">
    <location>
        <begin position="1031"/>
        <end position="1349"/>
    </location>
</feature>
<dbReference type="GO" id="GO:0000278">
    <property type="term" value="P:mitotic cell cycle"/>
    <property type="evidence" value="ECO:0007669"/>
    <property type="project" value="UniProtKB-ARBA"/>
</dbReference>
<evidence type="ECO:0000256" key="5">
    <source>
        <dbReference type="ARBA" id="ARBA00022553"/>
    </source>
</evidence>
<evidence type="ECO:0000256" key="12">
    <source>
        <dbReference type="ARBA" id="ARBA00023254"/>
    </source>
</evidence>
<feature type="region of interest" description="Disordered" evidence="15">
    <location>
        <begin position="350"/>
        <end position="431"/>
    </location>
</feature>
<keyword evidence="8" id="KW-0498">Mitosis</keyword>
<sequence>MPASIEVIEVWGARVYLVLSASVGASPPLAVDGMVTLDVAAEFPYQRFARDFGPLSLAHLAAFSRRALSTPRLGVLAPSSSSTAAVTSRTNAVCLLACWRVWQHDASVDEALAPFQQLSLMPFHDATHGDDSFGLTVRHVVCALRKALHLEIWRAPAPTATPAASRLDVSWITPRVVAFAGPVDPNDDAEEASTRGRPSPEHFVPWFQAHRVALVVRLNRPRYRKQVFIDAGIHVVDLHFRDGSCPSDGIVGSFLDTVSQTLAADDKAVVAVHCKAGLGRTGTLVACYLMQQFGFSADEAIGWLRLCRPGSVVGPQQQFLRERQSRPLSARETAVVVPVKGIVGLRATMSKSSVVTPGPSSESSPRSTTKPPKIPSRPSSAQARGPATVADRPRGLAWQPVDRETDRPLAAPAISDLATVSETESESEVRTEIEIEIETATATATATATVTAIVTESAIDVTESETENAPGSTNGTTEEPTTTNKAWSSSSSDRHRESSTRTSSNRSVGSSSGSSSGAVAFSRPATYDPRLARRALGRYDDDDDAYDEGASRRRQQLKDELGLSDDDAGPAAADHDEADGSHGRRDSLSSGSNSNSSDAVRDWQERYHKLLQELKAARDSEQRVQDSLSKLQLLSKSQTAILKTTMIKKLQERDDLVDEMGCVIKELESKLLQAGVPVEAYQPPPSKSNAAADGSGALSSAAAAEADAIAEIGAMKAEMDRLMDENKALKKNASSSSSASPSRSPSKTDNALFKQKSEALEKEKEDLQKQLKTAQQQIAAMKKEVATLSVAQSAALASPLAPPVPTSVAIENDAAADKLAAMQKKLEDAQNARDSALQKVQALEHELAAASSSHAARSSEVAKLSADSSRLEADLQAKLQQQTTHINELKVQLEQQTKALQAKEAAWEEKHAKLKTTAETELNKIKEQAKKAILDLKKKLESSSKDQEIKRKALATLKAHVHKQKAELGQLKMAIVHQNQQVPLLAKQLTDKITQRIQRQTDAMAGVVENYKREMKERKRLFNLVQELKGNIRVLCRVRPISKGEIANGSKAVCKFTPEEITVAGEKGKVKTWEFDRVFDMGSSQEELFAEVKPLVTSILDGYSVCIFAYGQTGSGKTFTMSGPAENPGINTRALQELFQRKVERAKEFQDEITVSIMEIYNEQIRDLLAADASNTNLQVRQGPTGNFVPGLTVIPVQTLDEVFDLIKRGNKNRSTHATDMNEHSSRSHSILSIQLKSVNLVTSSVANGRLFLVDLAGSERLSKTGAEGQRLKEAQNINKSLSALGDVIAARASKAKHVPYRNSSLTYLLQDALGGDSKTLMVACASPVDYNSEETFCTLNFAARARSVEMGKATKNVTQATPTKE</sequence>
<gene>
    <name evidence="19" type="ORF">P43SY_009845</name>
</gene>
<evidence type="ECO:0000256" key="4">
    <source>
        <dbReference type="ARBA" id="ARBA00022490"/>
    </source>
</evidence>
<dbReference type="PROSITE" id="PS50054">
    <property type="entry name" value="TYR_PHOSPHATASE_DUAL"/>
    <property type="match status" value="1"/>
</dbReference>
<dbReference type="InterPro" id="IPR000387">
    <property type="entry name" value="Tyr_Pase_dom"/>
</dbReference>
<dbReference type="GO" id="GO:0007018">
    <property type="term" value="P:microtubule-based movement"/>
    <property type="evidence" value="ECO:0007669"/>
    <property type="project" value="InterPro"/>
</dbReference>
<evidence type="ECO:0000259" key="18">
    <source>
        <dbReference type="PROSITE" id="PS50067"/>
    </source>
</evidence>
<evidence type="ECO:0000256" key="10">
    <source>
        <dbReference type="ARBA" id="ARBA00022840"/>
    </source>
</evidence>
<keyword evidence="20" id="KW-1185">Reference proteome</keyword>
<dbReference type="GO" id="GO:0015630">
    <property type="term" value="C:microtubule cytoskeleton"/>
    <property type="evidence" value="ECO:0007669"/>
    <property type="project" value="TreeGrafter"/>
</dbReference>
<dbReference type="SMART" id="SM00129">
    <property type="entry name" value="KISc"/>
    <property type="match status" value="1"/>
</dbReference>
<dbReference type="InterPro" id="IPR020422">
    <property type="entry name" value="TYR_PHOSPHATASE_DUAL_dom"/>
</dbReference>
<dbReference type="GO" id="GO:0031981">
    <property type="term" value="C:nuclear lumen"/>
    <property type="evidence" value="ECO:0007669"/>
    <property type="project" value="UniProtKB-ARBA"/>
</dbReference>
<dbReference type="Pfam" id="PF14671">
    <property type="entry name" value="DSPn"/>
    <property type="match status" value="1"/>
</dbReference>
<evidence type="ECO:0000256" key="7">
    <source>
        <dbReference type="ARBA" id="ARBA00022741"/>
    </source>
</evidence>
<feature type="compositionally biased region" description="Polar residues" evidence="15">
    <location>
        <begin position="350"/>
        <end position="370"/>
    </location>
</feature>
<dbReference type="InterPro" id="IPR027640">
    <property type="entry name" value="Kinesin-like_fam"/>
</dbReference>
<comment type="similarity">
    <text evidence="3">Belongs to the protein-tyrosine phosphatase family. Non-receptor class CDC14 subfamily.</text>
</comment>
<dbReference type="PANTHER" id="PTHR47972:SF28">
    <property type="entry name" value="KINESIN-LIKE PROTEIN KLP-3"/>
    <property type="match status" value="1"/>
</dbReference>
<dbReference type="InterPro" id="IPR036961">
    <property type="entry name" value="Kinesin_motor_dom_sf"/>
</dbReference>
<evidence type="ECO:0000256" key="6">
    <source>
        <dbReference type="ARBA" id="ARBA00022618"/>
    </source>
</evidence>
<keyword evidence="7 14" id="KW-0547">Nucleotide-binding</keyword>
<feature type="domain" description="Tyrosine specific protein phosphatases" evidence="17">
    <location>
        <begin position="252"/>
        <end position="319"/>
    </location>
</feature>
<dbReference type="GO" id="GO:0007096">
    <property type="term" value="P:regulation of exit from mitosis"/>
    <property type="evidence" value="ECO:0007669"/>
    <property type="project" value="UniProtKB-ARBA"/>
</dbReference>
<dbReference type="InterPro" id="IPR029021">
    <property type="entry name" value="Prot-tyrosine_phosphatase-like"/>
</dbReference>
<dbReference type="SUPFAM" id="SSF52540">
    <property type="entry name" value="P-loop containing nucleoside triphosphate hydrolases"/>
    <property type="match status" value="1"/>
</dbReference>
<keyword evidence="10 14" id="KW-0067">ATP-binding</keyword>
<proteinExistence type="inferred from homology"/>
<evidence type="ECO:0000313" key="20">
    <source>
        <dbReference type="Proteomes" id="UP001209570"/>
    </source>
</evidence>
<dbReference type="PROSITE" id="PS50056">
    <property type="entry name" value="TYR_PHOSPHATASE_2"/>
    <property type="match status" value="1"/>
</dbReference>
<keyword evidence="13" id="KW-0131">Cell cycle</keyword>
<dbReference type="GO" id="GO:0003777">
    <property type="term" value="F:microtubule motor activity"/>
    <property type="evidence" value="ECO:0007669"/>
    <property type="project" value="InterPro"/>
</dbReference>
<evidence type="ECO:0000256" key="15">
    <source>
        <dbReference type="SAM" id="MobiDB-lite"/>
    </source>
</evidence>
<dbReference type="PROSITE" id="PS00383">
    <property type="entry name" value="TYR_PHOSPHATASE_1"/>
    <property type="match status" value="1"/>
</dbReference>
<evidence type="ECO:0000256" key="13">
    <source>
        <dbReference type="ARBA" id="ARBA00023306"/>
    </source>
</evidence>
<feature type="region of interest" description="Disordered" evidence="15">
    <location>
        <begin position="728"/>
        <end position="751"/>
    </location>
</feature>
<dbReference type="Gene3D" id="3.40.850.10">
    <property type="entry name" value="Kinesin motor domain"/>
    <property type="match status" value="1"/>
</dbReference>
<feature type="compositionally biased region" description="Low complexity" evidence="15">
    <location>
        <begin position="733"/>
        <end position="745"/>
    </location>
</feature>
<keyword evidence="5" id="KW-0597">Phosphoprotein</keyword>
<evidence type="ECO:0000256" key="14">
    <source>
        <dbReference type="PROSITE-ProRule" id="PRU00283"/>
    </source>
</evidence>
<keyword evidence="12" id="KW-0469">Meiosis</keyword>
<name>A0AAD5QCN7_PYTIN</name>
<evidence type="ECO:0000256" key="11">
    <source>
        <dbReference type="ARBA" id="ARBA00023242"/>
    </source>
</evidence>
<dbReference type="FunFam" id="3.40.850.10:FF:000113">
    <property type="entry name" value="Kinesin-like protein"/>
    <property type="match status" value="1"/>
</dbReference>
<keyword evidence="14" id="KW-0505">Motor protein</keyword>
<evidence type="ECO:0000256" key="8">
    <source>
        <dbReference type="ARBA" id="ARBA00022776"/>
    </source>
</evidence>
<feature type="binding site" evidence="14">
    <location>
        <begin position="1111"/>
        <end position="1118"/>
    </location>
    <ligand>
        <name>ATP</name>
        <dbReference type="ChEBI" id="CHEBI:30616"/>
    </ligand>
</feature>
<dbReference type="Pfam" id="PF22784">
    <property type="entry name" value="PTP-SAK"/>
    <property type="match status" value="1"/>
</dbReference>
<dbReference type="FunFam" id="3.90.190.10:FF:000038">
    <property type="entry name" value="Tyrosine-protein phosphatase CDC14"/>
    <property type="match status" value="1"/>
</dbReference>
<feature type="compositionally biased region" description="Low complexity" evidence="15">
    <location>
        <begin position="500"/>
        <end position="517"/>
    </location>
</feature>
<comment type="subcellular location">
    <subcellularLocation>
        <location evidence="2">Cytoplasm</location>
    </subcellularLocation>
    <subcellularLocation>
        <location evidence="1">Nucleus</location>
    </subcellularLocation>
</comment>
<dbReference type="InterPro" id="IPR016130">
    <property type="entry name" value="Tyr_Pase_AS"/>
</dbReference>
<dbReference type="GO" id="GO:0033554">
    <property type="term" value="P:cellular response to stress"/>
    <property type="evidence" value="ECO:0007669"/>
    <property type="project" value="UniProtKB-ARBA"/>
</dbReference>
<keyword evidence="11" id="KW-0539">Nucleus</keyword>
<dbReference type="InterPro" id="IPR057023">
    <property type="entry name" value="PTP-SAK"/>
</dbReference>
<dbReference type="GO" id="GO:0008017">
    <property type="term" value="F:microtubule binding"/>
    <property type="evidence" value="ECO:0007669"/>
    <property type="project" value="InterPro"/>
</dbReference>
<dbReference type="InterPro" id="IPR029260">
    <property type="entry name" value="DSPn"/>
</dbReference>
<dbReference type="PANTHER" id="PTHR47972">
    <property type="entry name" value="KINESIN-LIKE PROTEIN KLP-3"/>
    <property type="match status" value="1"/>
</dbReference>
<dbReference type="PROSITE" id="PS50067">
    <property type="entry name" value="KINESIN_MOTOR_2"/>
    <property type="match status" value="1"/>
</dbReference>
<comment type="similarity">
    <text evidence="14">Belongs to the TRAFAC class myosin-kinesin ATPase superfamily. Kinesin family.</text>
</comment>
<dbReference type="InterPro" id="IPR003595">
    <property type="entry name" value="Tyr_Pase_cat"/>
</dbReference>
<feature type="region of interest" description="Disordered" evidence="15">
    <location>
        <begin position="458"/>
        <end position="601"/>
    </location>
</feature>
<keyword evidence="9" id="KW-0378">Hydrolase</keyword>
<dbReference type="CDD" id="cd01366">
    <property type="entry name" value="KISc_C_terminal"/>
    <property type="match status" value="1"/>
</dbReference>
<evidence type="ECO:0000256" key="9">
    <source>
        <dbReference type="ARBA" id="ARBA00022801"/>
    </source>
</evidence>
<feature type="domain" description="Tyrosine-protein phosphatase" evidence="16">
    <location>
        <begin position="179"/>
        <end position="332"/>
    </location>
</feature>
<dbReference type="Proteomes" id="UP001209570">
    <property type="component" value="Unassembled WGS sequence"/>
</dbReference>
<dbReference type="GO" id="GO:0005524">
    <property type="term" value="F:ATP binding"/>
    <property type="evidence" value="ECO:0007669"/>
    <property type="project" value="UniProtKB-UniRule"/>
</dbReference>
<organism evidence="19 20">
    <name type="scientific">Pythium insidiosum</name>
    <name type="common">Pythiosis disease agent</name>
    <dbReference type="NCBI Taxonomy" id="114742"/>
    <lineage>
        <taxon>Eukaryota</taxon>
        <taxon>Sar</taxon>
        <taxon>Stramenopiles</taxon>
        <taxon>Oomycota</taxon>
        <taxon>Peronosporomycetes</taxon>
        <taxon>Pythiales</taxon>
        <taxon>Pythiaceae</taxon>
        <taxon>Pythium</taxon>
    </lineage>
</organism>
<reference evidence="19" key="1">
    <citation type="submission" date="2021-12" db="EMBL/GenBank/DDBJ databases">
        <title>Prjna785345.</title>
        <authorList>
            <person name="Rujirawat T."/>
            <person name="Krajaejun T."/>
        </authorList>
    </citation>
    <scope>NUCLEOTIDE SEQUENCE</scope>
    <source>
        <strain evidence="19">Pi057C3</strain>
    </source>
</reference>
<evidence type="ECO:0008006" key="21">
    <source>
        <dbReference type="Google" id="ProtNLM"/>
    </source>
</evidence>
<dbReference type="SMART" id="SM00195">
    <property type="entry name" value="DSPc"/>
    <property type="match status" value="1"/>
</dbReference>
<protein>
    <recommendedName>
        <fullName evidence="21">Protein-tyrosine-phosphatase</fullName>
    </recommendedName>
</protein>
<comment type="caution">
    <text evidence="19">The sequence shown here is derived from an EMBL/GenBank/DDBJ whole genome shotgun (WGS) entry which is preliminary data.</text>
</comment>
<dbReference type="Gene3D" id="3.90.190.10">
    <property type="entry name" value="Protein tyrosine phosphatase superfamily"/>
    <property type="match status" value="2"/>
</dbReference>
<dbReference type="PRINTS" id="PR00380">
    <property type="entry name" value="KINESINHEAVY"/>
</dbReference>
<evidence type="ECO:0000259" key="16">
    <source>
        <dbReference type="PROSITE" id="PS50054"/>
    </source>
</evidence>